<dbReference type="SUPFAM" id="SSF56112">
    <property type="entry name" value="Protein kinase-like (PK-like)"/>
    <property type="match status" value="1"/>
</dbReference>
<protein>
    <submittedName>
        <fullName evidence="2">Protein kinase domain-containing protein</fullName>
    </submittedName>
</protein>
<dbReference type="InterPro" id="IPR011009">
    <property type="entry name" value="Kinase-like_dom_sf"/>
</dbReference>
<keyword evidence="3" id="KW-1185">Reference proteome</keyword>
<dbReference type="PROSITE" id="PS50011">
    <property type="entry name" value="PROTEIN_KINASE_DOM"/>
    <property type="match status" value="1"/>
</dbReference>
<dbReference type="Pfam" id="PF00069">
    <property type="entry name" value="Pkinase"/>
    <property type="match status" value="1"/>
</dbReference>
<evidence type="ECO:0000313" key="2">
    <source>
        <dbReference type="EMBL" id="KAF7312520.1"/>
    </source>
</evidence>
<keyword evidence="2" id="KW-0418">Kinase</keyword>
<dbReference type="GO" id="GO:0005524">
    <property type="term" value="F:ATP binding"/>
    <property type="evidence" value="ECO:0007669"/>
    <property type="project" value="InterPro"/>
</dbReference>
<proteinExistence type="predicted"/>
<dbReference type="EMBL" id="JACAZF010000002">
    <property type="protein sequence ID" value="KAF7312520.1"/>
    <property type="molecule type" value="Genomic_DNA"/>
</dbReference>
<comment type="caution">
    <text evidence="2">The sequence shown here is derived from an EMBL/GenBank/DDBJ whole genome shotgun (WGS) entry which is preliminary data.</text>
</comment>
<sequence length="418" mass="47673">MLKERLQTAHPNREPLPEHWFRFQTGHLPISIDTPGFHYDHNGNIFRSATQILVNGDRAVMDSGAAIDIIYSRNKDVEDCPENRALDARQCLDWATTKKILTQIDDTLLGWKTEVTLKTLRNGSMDLQTTHHKHHDVGNTLPDNVVIDRLPVSAIRLHFNHRSGLGIYKAVIAPEWGKYRVFKGVTEFSNPLQDLEFFASLPHSDHLIRPTHAVVDESGNFRGMLMDFHYAGNLAEYVTDPRLDNECSCADLPPFGPEATPPLLENTVLFPLEVKLGWARDIAAAVAWLHQQGVFWGDLHLHNVILCNDGRCRLIDYYPDPSVWTPRYSPPELIIAERARELPLTPQRDAFHLGIALWALIEEAVDFTREVQWVRPCLPWRESTPRWLVDVVESCLATDPNERSSVQDVYDVLLSHVE</sequence>
<dbReference type="RefSeq" id="XP_037224628.1">
    <property type="nucleotide sequence ID" value="XM_037359533.1"/>
</dbReference>
<dbReference type="InterPro" id="IPR000719">
    <property type="entry name" value="Prot_kinase_dom"/>
</dbReference>
<evidence type="ECO:0000259" key="1">
    <source>
        <dbReference type="PROSITE" id="PS50011"/>
    </source>
</evidence>
<dbReference type="OrthoDB" id="3257280at2759"/>
<dbReference type="SMART" id="SM00220">
    <property type="entry name" value="S_TKc"/>
    <property type="match status" value="1"/>
</dbReference>
<reference evidence="2" key="1">
    <citation type="submission" date="2020-05" db="EMBL/GenBank/DDBJ databases">
        <title>Mycena genomes resolve the evolution of fungal bioluminescence.</title>
        <authorList>
            <person name="Tsai I.J."/>
        </authorList>
    </citation>
    <scope>NUCLEOTIDE SEQUENCE</scope>
    <source>
        <strain evidence="2">171206Taipei</strain>
    </source>
</reference>
<feature type="domain" description="Protein kinase" evidence="1">
    <location>
        <begin position="157"/>
        <end position="418"/>
    </location>
</feature>
<dbReference type="Proteomes" id="UP000636479">
    <property type="component" value="Unassembled WGS sequence"/>
</dbReference>
<accession>A0A8H6TAW9</accession>
<organism evidence="2 3">
    <name type="scientific">Mycena indigotica</name>
    <dbReference type="NCBI Taxonomy" id="2126181"/>
    <lineage>
        <taxon>Eukaryota</taxon>
        <taxon>Fungi</taxon>
        <taxon>Dikarya</taxon>
        <taxon>Basidiomycota</taxon>
        <taxon>Agaricomycotina</taxon>
        <taxon>Agaricomycetes</taxon>
        <taxon>Agaricomycetidae</taxon>
        <taxon>Agaricales</taxon>
        <taxon>Marasmiineae</taxon>
        <taxon>Mycenaceae</taxon>
        <taxon>Mycena</taxon>
    </lineage>
</organism>
<dbReference type="AlphaFoldDB" id="A0A8H6TAW9"/>
<name>A0A8H6TAW9_9AGAR</name>
<gene>
    <name evidence="2" type="ORF">MIND_00265700</name>
</gene>
<dbReference type="GO" id="GO:0004674">
    <property type="term" value="F:protein serine/threonine kinase activity"/>
    <property type="evidence" value="ECO:0007669"/>
    <property type="project" value="TreeGrafter"/>
</dbReference>
<dbReference type="Gene3D" id="1.10.510.10">
    <property type="entry name" value="Transferase(Phosphotransferase) domain 1"/>
    <property type="match status" value="1"/>
</dbReference>
<dbReference type="PANTHER" id="PTHR44329">
    <property type="entry name" value="SERINE/THREONINE-PROTEIN KINASE TNNI3K-RELATED"/>
    <property type="match status" value="1"/>
</dbReference>
<dbReference type="InterPro" id="IPR051681">
    <property type="entry name" value="Ser/Thr_Kinases-Pseudokinases"/>
</dbReference>
<dbReference type="GeneID" id="59342049"/>
<evidence type="ECO:0000313" key="3">
    <source>
        <dbReference type="Proteomes" id="UP000636479"/>
    </source>
</evidence>
<keyword evidence="2" id="KW-0808">Transferase</keyword>